<evidence type="ECO:0000256" key="1">
    <source>
        <dbReference type="SAM" id="SignalP"/>
    </source>
</evidence>
<name>A0A7G8BPG9_9BACT</name>
<keyword evidence="3" id="KW-1185">Reference proteome</keyword>
<dbReference type="EMBL" id="CP060394">
    <property type="protein sequence ID" value="QNI34439.1"/>
    <property type="molecule type" value="Genomic_DNA"/>
</dbReference>
<evidence type="ECO:0000313" key="2">
    <source>
        <dbReference type="EMBL" id="QNI34439.1"/>
    </source>
</evidence>
<feature type="chain" id="PRO_5028996269" evidence="1">
    <location>
        <begin position="26"/>
        <end position="237"/>
    </location>
</feature>
<dbReference type="AlphaFoldDB" id="A0A7G8BPG9"/>
<protein>
    <submittedName>
        <fullName evidence="2">Uncharacterized protein</fullName>
    </submittedName>
</protein>
<evidence type="ECO:0000313" key="3">
    <source>
        <dbReference type="Proteomes" id="UP000515312"/>
    </source>
</evidence>
<keyword evidence="1" id="KW-0732">Signal</keyword>
<dbReference type="KEGG" id="adin:H7849_11415"/>
<dbReference type="RefSeq" id="WP_186746618.1">
    <property type="nucleotide sequence ID" value="NZ_CP060394.1"/>
</dbReference>
<reference evidence="2 3" key="1">
    <citation type="submission" date="2020-08" db="EMBL/GenBank/DDBJ databases">
        <title>Edaphobacter telluris sp. nov. and Acidobacterium dinghuensis sp. nov., two acidobacteria isolated from forest soil.</title>
        <authorList>
            <person name="Fu J."/>
            <person name="Qiu L."/>
        </authorList>
    </citation>
    <scope>NUCLEOTIDE SEQUENCE [LARGE SCALE GENOMIC DNA]</scope>
    <source>
        <strain evidence="2">4Y35</strain>
    </source>
</reference>
<proteinExistence type="predicted"/>
<feature type="signal peptide" evidence="1">
    <location>
        <begin position="1"/>
        <end position="25"/>
    </location>
</feature>
<dbReference type="PROSITE" id="PS51257">
    <property type="entry name" value="PROKAR_LIPOPROTEIN"/>
    <property type="match status" value="1"/>
</dbReference>
<gene>
    <name evidence="2" type="ORF">H7849_11415</name>
</gene>
<accession>A0A7G8BPG9</accession>
<dbReference type="Proteomes" id="UP000515312">
    <property type="component" value="Chromosome"/>
</dbReference>
<organism evidence="2 3">
    <name type="scientific">Alloacidobacterium dinghuense</name>
    <dbReference type="NCBI Taxonomy" id="2763107"/>
    <lineage>
        <taxon>Bacteria</taxon>
        <taxon>Pseudomonadati</taxon>
        <taxon>Acidobacteriota</taxon>
        <taxon>Terriglobia</taxon>
        <taxon>Terriglobales</taxon>
        <taxon>Acidobacteriaceae</taxon>
        <taxon>Alloacidobacterium</taxon>
    </lineage>
</organism>
<sequence length="237" mass="26025">MRKNNIRIKALAFVVPIFSSWLACAQTQVEKAPYPVMAPLDQYLIADENAEIALARSAAPASISNAAEVMVLRRDGYTTAVKGTNGFVCIVERSWANTTDDPQFWNPKVRAPHCFNPPAARTFLPFFLMKSKLVLAGKSKAEIAAAIASALDKKELPPLAPETMVYMMSKQQYLNDDGKSWHPHVMFYASGDAEKSWGANLPGSPVMAAYDPEQRVTTFFVLTGEWSDGTPGPPMSH</sequence>